<protein>
    <submittedName>
        <fullName evidence="1">Uncharacterized protein</fullName>
    </submittedName>
</protein>
<sequence>MDHGSNGRPERDHPIRHPYNNFYTVLRREGFSIFKFHLLLGSMLWDIIRLREQRTPL</sequence>
<dbReference type="VEuPathDB" id="FungiDB:ASPCADRAFT_203913"/>
<accession>A0A1R3RZZ5</accession>
<name>A0A1R3RZZ5_ASPC5</name>
<dbReference type="AlphaFoldDB" id="A0A1R3RZZ5"/>
<gene>
    <name evidence="1" type="ORF">ASPCADRAFT_203913</name>
</gene>
<keyword evidence="2" id="KW-1185">Reference proteome</keyword>
<proteinExistence type="predicted"/>
<organism evidence="1 2">
    <name type="scientific">Aspergillus carbonarius (strain ITEM 5010)</name>
    <dbReference type="NCBI Taxonomy" id="602072"/>
    <lineage>
        <taxon>Eukaryota</taxon>
        <taxon>Fungi</taxon>
        <taxon>Dikarya</taxon>
        <taxon>Ascomycota</taxon>
        <taxon>Pezizomycotina</taxon>
        <taxon>Eurotiomycetes</taxon>
        <taxon>Eurotiomycetidae</taxon>
        <taxon>Eurotiales</taxon>
        <taxon>Aspergillaceae</taxon>
        <taxon>Aspergillus</taxon>
        <taxon>Aspergillus subgen. Circumdati</taxon>
    </lineage>
</organism>
<evidence type="ECO:0000313" key="1">
    <source>
        <dbReference type="EMBL" id="OOG00023.1"/>
    </source>
</evidence>
<evidence type="ECO:0000313" key="2">
    <source>
        <dbReference type="Proteomes" id="UP000188318"/>
    </source>
</evidence>
<dbReference type="EMBL" id="KV907494">
    <property type="protein sequence ID" value="OOG00023.1"/>
    <property type="molecule type" value="Genomic_DNA"/>
</dbReference>
<reference evidence="2" key="1">
    <citation type="journal article" date="2017" name="Genome Biol.">
        <title>Comparative genomics reveals high biological diversity and specific adaptations in the industrially and medically important fungal genus Aspergillus.</title>
        <authorList>
            <person name="de Vries R.P."/>
            <person name="Riley R."/>
            <person name="Wiebenga A."/>
            <person name="Aguilar-Osorio G."/>
            <person name="Amillis S."/>
            <person name="Uchima C.A."/>
            <person name="Anderluh G."/>
            <person name="Asadollahi M."/>
            <person name="Askin M."/>
            <person name="Barry K."/>
            <person name="Battaglia E."/>
            <person name="Bayram O."/>
            <person name="Benocci T."/>
            <person name="Braus-Stromeyer S.A."/>
            <person name="Caldana C."/>
            <person name="Canovas D."/>
            <person name="Cerqueira G.C."/>
            <person name="Chen F."/>
            <person name="Chen W."/>
            <person name="Choi C."/>
            <person name="Clum A."/>
            <person name="Dos Santos R.A."/>
            <person name="Damasio A.R."/>
            <person name="Diallinas G."/>
            <person name="Emri T."/>
            <person name="Fekete E."/>
            <person name="Flipphi M."/>
            <person name="Freyberg S."/>
            <person name="Gallo A."/>
            <person name="Gournas C."/>
            <person name="Habgood R."/>
            <person name="Hainaut M."/>
            <person name="Harispe M.L."/>
            <person name="Henrissat B."/>
            <person name="Hilden K.S."/>
            <person name="Hope R."/>
            <person name="Hossain A."/>
            <person name="Karabika E."/>
            <person name="Karaffa L."/>
            <person name="Karanyi Z."/>
            <person name="Krasevec N."/>
            <person name="Kuo A."/>
            <person name="Kusch H."/>
            <person name="LaButti K."/>
            <person name="Lagendijk E.L."/>
            <person name="Lapidus A."/>
            <person name="Levasseur A."/>
            <person name="Lindquist E."/>
            <person name="Lipzen A."/>
            <person name="Logrieco A.F."/>
            <person name="MacCabe A."/>
            <person name="Maekelae M.R."/>
            <person name="Malavazi I."/>
            <person name="Melin P."/>
            <person name="Meyer V."/>
            <person name="Mielnichuk N."/>
            <person name="Miskei M."/>
            <person name="Molnar A.P."/>
            <person name="Mule G."/>
            <person name="Ngan C.Y."/>
            <person name="Orejas M."/>
            <person name="Orosz E."/>
            <person name="Ouedraogo J.P."/>
            <person name="Overkamp K.M."/>
            <person name="Park H.-S."/>
            <person name="Perrone G."/>
            <person name="Piumi F."/>
            <person name="Punt P.J."/>
            <person name="Ram A.F."/>
            <person name="Ramon A."/>
            <person name="Rauscher S."/>
            <person name="Record E."/>
            <person name="Riano-Pachon D.M."/>
            <person name="Robert V."/>
            <person name="Roehrig J."/>
            <person name="Ruller R."/>
            <person name="Salamov A."/>
            <person name="Salih N.S."/>
            <person name="Samson R.A."/>
            <person name="Sandor E."/>
            <person name="Sanguinetti M."/>
            <person name="Schuetze T."/>
            <person name="Sepcic K."/>
            <person name="Shelest E."/>
            <person name="Sherlock G."/>
            <person name="Sophianopoulou V."/>
            <person name="Squina F.M."/>
            <person name="Sun H."/>
            <person name="Susca A."/>
            <person name="Todd R.B."/>
            <person name="Tsang A."/>
            <person name="Unkles S.E."/>
            <person name="van de Wiele N."/>
            <person name="van Rossen-Uffink D."/>
            <person name="Oliveira J.V."/>
            <person name="Vesth T.C."/>
            <person name="Visser J."/>
            <person name="Yu J.-H."/>
            <person name="Zhou M."/>
            <person name="Andersen M.R."/>
            <person name="Archer D.B."/>
            <person name="Baker S.E."/>
            <person name="Benoit I."/>
            <person name="Brakhage A.A."/>
            <person name="Braus G.H."/>
            <person name="Fischer R."/>
            <person name="Frisvad J.C."/>
            <person name="Goldman G.H."/>
            <person name="Houbraken J."/>
            <person name="Oakley B."/>
            <person name="Pocsi I."/>
            <person name="Scazzocchio C."/>
            <person name="Seiboth B."/>
            <person name="vanKuyk P.A."/>
            <person name="Wortman J."/>
            <person name="Dyer P.S."/>
            <person name="Grigoriev I.V."/>
        </authorList>
    </citation>
    <scope>NUCLEOTIDE SEQUENCE [LARGE SCALE GENOMIC DNA]</scope>
    <source>
        <strain evidence="2">ITEM 5010</strain>
    </source>
</reference>
<dbReference type="Proteomes" id="UP000188318">
    <property type="component" value="Unassembled WGS sequence"/>
</dbReference>